<feature type="region of interest" description="Disordered" evidence="8">
    <location>
        <begin position="1"/>
        <end position="24"/>
    </location>
</feature>
<evidence type="ECO:0000256" key="6">
    <source>
        <dbReference type="ARBA" id="ARBA00023136"/>
    </source>
</evidence>
<dbReference type="PROSITE" id="PS50928">
    <property type="entry name" value="ABC_TM1"/>
    <property type="match status" value="1"/>
</dbReference>
<keyword evidence="6 7" id="KW-0472">Membrane</keyword>
<dbReference type="InterPro" id="IPR000515">
    <property type="entry name" value="MetI-like"/>
</dbReference>
<feature type="domain" description="ABC transmembrane type-1" evidence="9">
    <location>
        <begin position="95"/>
        <end position="306"/>
    </location>
</feature>
<dbReference type="GO" id="GO:0005886">
    <property type="term" value="C:plasma membrane"/>
    <property type="evidence" value="ECO:0007669"/>
    <property type="project" value="UniProtKB-SubCell"/>
</dbReference>
<dbReference type="Pfam" id="PF00528">
    <property type="entry name" value="BPD_transp_1"/>
    <property type="match status" value="1"/>
</dbReference>
<evidence type="ECO:0000256" key="1">
    <source>
        <dbReference type="ARBA" id="ARBA00004651"/>
    </source>
</evidence>
<feature type="transmembrane region" description="Helical" evidence="7">
    <location>
        <begin position="35"/>
        <end position="58"/>
    </location>
</feature>
<feature type="transmembrane region" description="Helical" evidence="7">
    <location>
        <begin position="99"/>
        <end position="120"/>
    </location>
</feature>
<evidence type="ECO:0000259" key="9">
    <source>
        <dbReference type="PROSITE" id="PS50928"/>
    </source>
</evidence>
<keyword evidence="4 7" id="KW-0812">Transmembrane</keyword>
<evidence type="ECO:0000256" key="2">
    <source>
        <dbReference type="ARBA" id="ARBA00022448"/>
    </source>
</evidence>
<protein>
    <submittedName>
        <fullName evidence="10">Sugar ABC transporter permease</fullName>
    </submittedName>
</protein>
<evidence type="ECO:0000256" key="7">
    <source>
        <dbReference type="RuleBase" id="RU363032"/>
    </source>
</evidence>
<comment type="subcellular location">
    <subcellularLocation>
        <location evidence="1 7">Cell membrane</location>
        <topology evidence="1 7">Multi-pass membrane protein</topology>
    </subcellularLocation>
</comment>
<gene>
    <name evidence="10" type="ORF">FK219_003610</name>
</gene>
<accession>A0A9E5JNW7</accession>
<dbReference type="CDD" id="cd06261">
    <property type="entry name" value="TM_PBP2"/>
    <property type="match status" value="1"/>
</dbReference>
<dbReference type="EMBL" id="VIKT02000004">
    <property type="protein sequence ID" value="NHF62336.1"/>
    <property type="molecule type" value="Genomic_DNA"/>
</dbReference>
<evidence type="ECO:0000313" key="11">
    <source>
        <dbReference type="Proteomes" id="UP000818266"/>
    </source>
</evidence>
<proteinExistence type="inferred from homology"/>
<evidence type="ECO:0000256" key="4">
    <source>
        <dbReference type="ARBA" id="ARBA00022692"/>
    </source>
</evidence>
<sequence length="315" mass="33839">MSSRDNGRGVANAAPRSSTPPKSALRTFRRSVGPVVPIVPAAAIMAVFFVGPILWAVYVGFTDQGLTGAAALNPQWVWFDNFERLINDRDAHAAISRTVAYVLLVVAGQNVLGLALALLLQKRNKAMKTIASGAVVLAWVLPEVVVAMLWYAFLNTRDGTLNTILASVGLPGQSWLIDQPLFAIVIASVWRGTAFSLLIYSAALEEVSPESIEAAQVDGASGMQQLFYVVLPSISRLILTNLLLTTLQTLGVFGLIFALTGGGPGGQTQTLPLYMYEQAFRYNLIGYSSVIAIVLVVLGVILSAFYLYAFRKGSK</sequence>
<feature type="transmembrane region" description="Helical" evidence="7">
    <location>
        <begin position="242"/>
        <end position="264"/>
    </location>
</feature>
<dbReference type="GO" id="GO:0055085">
    <property type="term" value="P:transmembrane transport"/>
    <property type="evidence" value="ECO:0007669"/>
    <property type="project" value="InterPro"/>
</dbReference>
<evidence type="ECO:0000256" key="3">
    <source>
        <dbReference type="ARBA" id="ARBA00022475"/>
    </source>
</evidence>
<feature type="transmembrane region" description="Helical" evidence="7">
    <location>
        <begin position="181"/>
        <end position="203"/>
    </location>
</feature>
<dbReference type="SUPFAM" id="SSF161098">
    <property type="entry name" value="MetI-like"/>
    <property type="match status" value="1"/>
</dbReference>
<comment type="caution">
    <text evidence="10">The sequence shown here is derived from an EMBL/GenBank/DDBJ whole genome shotgun (WGS) entry which is preliminary data.</text>
</comment>
<dbReference type="PANTHER" id="PTHR43005:SF1">
    <property type="entry name" value="SPERMIDINE_PUTRESCINE TRANSPORT SYSTEM PERMEASE PROTEIN"/>
    <property type="match status" value="1"/>
</dbReference>
<feature type="transmembrane region" description="Helical" evidence="7">
    <location>
        <begin position="284"/>
        <end position="309"/>
    </location>
</feature>
<reference evidence="10 11" key="2">
    <citation type="submission" date="2020-03" db="EMBL/GenBank/DDBJ databases">
        <title>Chryseoglobus sp. isolated from a deep-sea seamount.</title>
        <authorList>
            <person name="Zhang D.-C."/>
        </authorList>
    </citation>
    <scope>NUCLEOTIDE SEQUENCE [LARGE SCALE GENOMIC DNA]</scope>
    <source>
        <strain evidence="10 11">KN1116</strain>
    </source>
</reference>
<dbReference type="Gene3D" id="1.10.3720.10">
    <property type="entry name" value="MetI-like"/>
    <property type="match status" value="1"/>
</dbReference>
<comment type="similarity">
    <text evidence="7">Belongs to the binding-protein-dependent transport system permease family.</text>
</comment>
<evidence type="ECO:0000256" key="8">
    <source>
        <dbReference type="SAM" id="MobiDB-lite"/>
    </source>
</evidence>
<dbReference type="Proteomes" id="UP000818266">
    <property type="component" value="Unassembled WGS sequence"/>
</dbReference>
<keyword evidence="2 7" id="KW-0813">Transport</keyword>
<name>A0A9E5JNW7_9MICO</name>
<organism evidence="10 11">
    <name type="scientific">Microcella pacifica</name>
    <dbReference type="NCBI Taxonomy" id="2591847"/>
    <lineage>
        <taxon>Bacteria</taxon>
        <taxon>Bacillati</taxon>
        <taxon>Actinomycetota</taxon>
        <taxon>Actinomycetes</taxon>
        <taxon>Micrococcales</taxon>
        <taxon>Microbacteriaceae</taxon>
        <taxon>Microcella</taxon>
    </lineage>
</organism>
<feature type="transmembrane region" description="Helical" evidence="7">
    <location>
        <begin position="132"/>
        <end position="153"/>
    </location>
</feature>
<keyword evidence="11" id="KW-1185">Reference proteome</keyword>
<evidence type="ECO:0000313" key="10">
    <source>
        <dbReference type="EMBL" id="NHF62336.1"/>
    </source>
</evidence>
<dbReference type="AlphaFoldDB" id="A0A9E5JNW7"/>
<dbReference type="OrthoDB" id="9804439at2"/>
<dbReference type="InterPro" id="IPR035906">
    <property type="entry name" value="MetI-like_sf"/>
</dbReference>
<reference evidence="10 11" key="1">
    <citation type="submission" date="2019-06" db="EMBL/GenBank/DDBJ databases">
        <authorList>
            <person name="De-Chao Zhang Q."/>
        </authorList>
    </citation>
    <scope>NUCLEOTIDE SEQUENCE [LARGE SCALE GENOMIC DNA]</scope>
    <source>
        <strain evidence="10 11">KN1116</strain>
    </source>
</reference>
<evidence type="ECO:0000256" key="5">
    <source>
        <dbReference type="ARBA" id="ARBA00022989"/>
    </source>
</evidence>
<keyword evidence="3" id="KW-1003">Cell membrane</keyword>
<dbReference type="PANTHER" id="PTHR43005">
    <property type="entry name" value="BLR7065 PROTEIN"/>
    <property type="match status" value="1"/>
</dbReference>
<keyword evidence="5 7" id="KW-1133">Transmembrane helix</keyword>